<dbReference type="InterPro" id="IPR036028">
    <property type="entry name" value="SH3-like_dom_sf"/>
</dbReference>
<dbReference type="InterPro" id="IPR001452">
    <property type="entry name" value="SH3_domain"/>
</dbReference>
<proteinExistence type="predicted"/>
<sequence>MANHPIIRPSATSPVRVKVIYDFIPEQDSELALKVGDVLEVQEINEAGWMLGRHVGGWKRGWFPVTYTEDLGDEGNDVVVEWRVSVG</sequence>
<dbReference type="CDD" id="cd00174">
    <property type="entry name" value="SH3"/>
    <property type="match status" value="1"/>
</dbReference>
<protein>
    <submittedName>
        <fullName evidence="4">SH3-domain-containing protein</fullName>
    </submittedName>
</protein>
<dbReference type="OrthoDB" id="19092at2759"/>
<dbReference type="SMART" id="SM00326">
    <property type="entry name" value="SH3"/>
    <property type="match status" value="1"/>
</dbReference>
<gene>
    <name evidence="4" type="ORF">BU24DRAFT_416919</name>
</gene>
<evidence type="ECO:0000259" key="3">
    <source>
        <dbReference type="PROSITE" id="PS50002"/>
    </source>
</evidence>
<evidence type="ECO:0000256" key="1">
    <source>
        <dbReference type="ARBA" id="ARBA00022443"/>
    </source>
</evidence>
<dbReference type="SUPFAM" id="SSF50044">
    <property type="entry name" value="SH3-domain"/>
    <property type="match status" value="1"/>
</dbReference>
<dbReference type="Pfam" id="PF00018">
    <property type="entry name" value="SH3_1"/>
    <property type="match status" value="1"/>
</dbReference>
<dbReference type="AlphaFoldDB" id="A0A6A5Y935"/>
<dbReference type="Gene3D" id="2.30.30.40">
    <property type="entry name" value="SH3 Domains"/>
    <property type="match status" value="1"/>
</dbReference>
<dbReference type="GeneID" id="54283978"/>
<feature type="domain" description="SH3" evidence="3">
    <location>
        <begin position="12"/>
        <end position="73"/>
    </location>
</feature>
<dbReference type="RefSeq" id="XP_033389600.1">
    <property type="nucleotide sequence ID" value="XM_033526581.1"/>
</dbReference>
<keyword evidence="5" id="KW-1185">Reference proteome</keyword>
<dbReference type="PROSITE" id="PS50002">
    <property type="entry name" value="SH3"/>
    <property type="match status" value="1"/>
</dbReference>
<keyword evidence="1 2" id="KW-0728">SH3 domain</keyword>
<accession>A0A6A5Y935</accession>
<dbReference type="Proteomes" id="UP000799778">
    <property type="component" value="Unassembled WGS sequence"/>
</dbReference>
<name>A0A6A5Y935_9PLEO</name>
<evidence type="ECO:0000256" key="2">
    <source>
        <dbReference type="PROSITE-ProRule" id="PRU00192"/>
    </source>
</evidence>
<reference evidence="4" key="1">
    <citation type="journal article" date="2020" name="Stud. Mycol.">
        <title>101 Dothideomycetes genomes: a test case for predicting lifestyles and emergence of pathogens.</title>
        <authorList>
            <person name="Haridas S."/>
            <person name="Albert R."/>
            <person name="Binder M."/>
            <person name="Bloem J."/>
            <person name="Labutti K."/>
            <person name="Salamov A."/>
            <person name="Andreopoulos B."/>
            <person name="Baker S."/>
            <person name="Barry K."/>
            <person name="Bills G."/>
            <person name="Bluhm B."/>
            <person name="Cannon C."/>
            <person name="Castanera R."/>
            <person name="Culley D."/>
            <person name="Daum C."/>
            <person name="Ezra D."/>
            <person name="Gonzalez J."/>
            <person name="Henrissat B."/>
            <person name="Kuo A."/>
            <person name="Liang C."/>
            <person name="Lipzen A."/>
            <person name="Lutzoni F."/>
            <person name="Magnuson J."/>
            <person name="Mondo S."/>
            <person name="Nolan M."/>
            <person name="Ohm R."/>
            <person name="Pangilinan J."/>
            <person name="Park H.-J."/>
            <person name="Ramirez L."/>
            <person name="Alfaro M."/>
            <person name="Sun H."/>
            <person name="Tritt A."/>
            <person name="Yoshinaga Y."/>
            <person name="Zwiers L.-H."/>
            <person name="Turgeon B."/>
            <person name="Goodwin S."/>
            <person name="Spatafora J."/>
            <person name="Crous P."/>
            <person name="Grigoriev I."/>
        </authorList>
    </citation>
    <scope>NUCLEOTIDE SEQUENCE</scope>
    <source>
        <strain evidence="4">CBS 175.79</strain>
    </source>
</reference>
<evidence type="ECO:0000313" key="4">
    <source>
        <dbReference type="EMBL" id="KAF2021261.1"/>
    </source>
</evidence>
<evidence type="ECO:0000313" key="5">
    <source>
        <dbReference type="Proteomes" id="UP000799778"/>
    </source>
</evidence>
<organism evidence="4 5">
    <name type="scientific">Aaosphaeria arxii CBS 175.79</name>
    <dbReference type="NCBI Taxonomy" id="1450172"/>
    <lineage>
        <taxon>Eukaryota</taxon>
        <taxon>Fungi</taxon>
        <taxon>Dikarya</taxon>
        <taxon>Ascomycota</taxon>
        <taxon>Pezizomycotina</taxon>
        <taxon>Dothideomycetes</taxon>
        <taxon>Pleosporomycetidae</taxon>
        <taxon>Pleosporales</taxon>
        <taxon>Pleosporales incertae sedis</taxon>
        <taxon>Aaosphaeria</taxon>
    </lineage>
</organism>
<dbReference type="EMBL" id="ML978066">
    <property type="protein sequence ID" value="KAF2021261.1"/>
    <property type="molecule type" value="Genomic_DNA"/>
</dbReference>